<dbReference type="AlphaFoldDB" id="A4J1N7"/>
<dbReference type="EMBL" id="CP000612">
    <property type="protein sequence ID" value="ABO48990.1"/>
    <property type="molecule type" value="Genomic_DNA"/>
</dbReference>
<name>A4J1N7_DESRM</name>
<evidence type="ECO:0000313" key="1">
    <source>
        <dbReference type="EMBL" id="ABO48990.1"/>
    </source>
</evidence>
<dbReference type="eggNOG" id="ENOG503340F">
    <property type="taxonomic scope" value="Bacteria"/>
</dbReference>
<evidence type="ECO:0000313" key="2">
    <source>
        <dbReference type="Proteomes" id="UP000001556"/>
    </source>
</evidence>
<dbReference type="KEGG" id="drm:Dred_0444"/>
<keyword evidence="2" id="KW-1185">Reference proteome</keyword>
<reference evidence="1 2" key="1">
    <citation type="submission" date="2007-03" db="EMBL/GenBank/DDBJ databases">
        <title>Complete sequence of Desulfotomaculum reducens MI-1.</title>
        <authorList>
            <consortium name="US DOE Joint Genome Institute"/>
            <person name="Copeland A."/>
            <person name="Lucas S."/>
            <person name="Lapidus A."/>
            <person name="Barry K."/>
            <person name="Detter J.C."/>
            <person name="Glavina del Rio T."/>
            <person name="Hammon N."/>
            <person name="Israni S."/>
            <person name="Dalin E."/>
            <person name="Tice H."/>
            <person name="Pitluck S."/>
            <person name="Sims D."/>
            <person name="Brettin T."/>
            <person name="Bruce D."/>
            <person name="Han C."/>
            <person name="Tapia R."/>
            <person name="Schmutz J."/>
            <person name="Larimer F."/>
            <person name="Land M."/>
            <person name="Hauser L."/>
            <person name="Kyrpides N."/>
            <person name="Kim E."/>
            <person name="Tebo B.M."/>
            <person name="Richardson P."/>
        </authorList>
    </citation>
    <scope>NUCLEOTIDE SEQUENCE [LARGE SCALE GENOMIC DNA]</scope>
    <source>
        <strain evidence="1 2">MI-1</strain>
    </source>
</reference>
<sequence>MQLESVIVFLKGVMDMEKYFEKMKEYLNMETEIPYEEFETYFKDVIEFLSKDYLNLAQEETIKGRFILTILMSNSEDRAKRFKNMAKKYKKIYDKSHLWAEALTLRLLKMGMTKDQIIQAEQELNDSI</sequence>
<accession>A4J1N7</accession>
<proteinExistence type="predicted"/>
<organism evidence="1 2">
    <name type="scientific">Desulforamulus reducens (strain ATCC BAA-1160 / DSM 100696 / MI-1)</name>
    <name type="common">Desulfotomaculum reducens</name>
    <dbReference type="NCBI Taxonomy" id="349161"/>
    <lineage>
        <taxon>Bacteria</taxon>
        <taxon>Bacillati</taxon>
        <taxon>Bacillota</taxon>
        <taxon>Clostridia</taxon>
        <taxon>Eubacteriales</taxon>
        <taxon>Peptococcaceae</taxon>
        <taxon>Desulforamulus</taxon>
    </lineage>
</organism>
<gene>
    <name evidence="1" type="ordered locus">Dred_0444</name>
</gene>
<protein>
    <submittedName>
        <fullName evidence="1">Uncharacterized protein</fullName>
    </submittedName>
</protein>
<dbReference type="HOGENOM" id="CLU_2129400_0_0_9"/>
<dbReference type="Proteomes" id="UP000001556">
    <property type="component" value="Chromosome"/>
</dbReference>